<dbReference type="EMBL" id="SDEE01000602">
    <property type="protein sequence ID" value="RXW15077.1"/>
    <property type="molecule type" value="Genomic_DNA"/>
</dbReference>
<evidence type="ECO:0000313" key="2">
    <source>
        <dbReference type="EMBL" id="RXW15077.1"/>
    </source>
</evidence>
<name>A0A4Q2D6I7_9AGAR</name>
<sequence length="244" mass="28489">MLYHNIFRNLPEEIIHEVLSQTLSIPDEDFCSALSKSPFAKVTFNDTPSRAILEVCKQWHRIGTPLLYETVVFRSKAQIQALWWTLAHRPELCKYVKKLRVERWYSVVADVLKLTPNVTDVWMNLKLYSSDIGKGLAKALLLIDPKRIILKDECLKSRARRMFIDALMYQVEKLVKTFPSCQHLRHLHFNNLPEPSFEFLEVLSNHKSLVSIWLRDQAQKQALIKTMEAKHPDVAKKLEAPNER</sequence>
<reference evidence="2 3" key="1">
    <citation type="submission" date="2019-01" db="EMBL/GenBank/DDBJ databases">
        <title>Draft genome sequence of Psathyrella aberdarensis IHI B618.</title>
        <authorList>
            <person name="Buettner E."/>
            <person name="Kellner H."/>
        </authorList>
    </citation>
    <scope>NUCLEOTIDE SEQUENCE [LARGE SCALE GENOMIC DNA]</scope>
    <source>
        <strain evidence="2 3">IHI B618</strain>
    </source>
</reference>
<dbReference type="InterPro" id="IPR003314">
    <property type="entry name" value="Mu-type_HTH"/>
</dbReference>
<gene>
    <name evidence="2" type="ORF">EST38_g10769</name>
</gene>
<evidence type="ECO:0000313" key="3">
    <source>
        <dbReference type="Proteomes" id="UP000290288"/>
    </source>
</evidence>
<comment type="caution">
    <text evidence="2">The sequence shown here is derived from an EMBL/GenBank/DDBJ whole genome shotgun (WGS) entry which is preliminary data.</text>
</comment>
<dbReference type="GO" id="GO:0003677">
    <property type="term" value="F:DNA binding"/>
    <property type="evidence" value="ECO:0007669"/>
    <property type="project" value="InterPro"/>
</dbReference>
<keyword evidence="3" id="KW-1185">Reference proteome</keyword>
<dbReference type="OrthoDB" id="2786563at2759"/>
<dbReference type="Proteomes" id="UP000290288">
    <property type="component" value="Unassembled WGS sequence"/>
</dbReference>
<feature type="domain" description="HTH Mu-type" evidence="1">
    <location>
        <begin position="1"/>
        <end position="26"/>
    </location>
</feature>
<dbReference type="AlphaFoldDB" id="A0A4Q2D6I7"/>
<evidence type="ECO:0000259" key="1">
    <source>
        <dbReference type="PROSITE" id="PS51702"/>
    </source>
</evidence>
<accession>A0A4Q2D6I7</accession>
<protein>
    <recommendedName>
        <fullName evidence="1">HTH Mu-type domain-containing protein</fullName>
    </recommendedName>
</protein>
<dbReference type="PROSITE" id="PS51702">
    <property type="entry name" value="HTH_MU"/>
    <property type="match status" value="1"/>
</dbReference>
<organism evidence="2 3">
    <name type="scientific">Candolleomyces aberdarensis</name>
    <dbReference type="NCBI Taxonomy" id="2316362"/>
    <lineage>
        <taxon>Eukaryota</taxon>
        <taxon>Fungi</taxon>
        <taxon>Dikarya</taxon>
        <taxon>Basidiomycota</taxon>
        <taxon>Agaricomycotina</taxon>
        <taxon>Agaricomycetes</taxon>
        <taxon>Agaricomycetidae</taxon>
        <taxon>Agaricales</taxon>
        <taxon>Agaricineae</taxon>
        <taxon>Psathyrellaceae</taxon>
        <taxon>Candolleomyces</taxon>
    </lineage>
</organism>
<proteinExistence type="predicted"/>